<proteinExistence type="predicted"/>
<dbReference type="STRING" id="1210086.GCA_001613105_04347"/>
<dbReference type="NCBIfam" id="TIGR03892">
    <property type="entry name" value="thiopep_precurs"/>
    <property type="match status" value="1"/>
</dbReference>
<keyword evidence="2" id="KW-1185">Reference proteome</keyword>
<dbReference type="EMBL" id="QQBC01000003">
    <property type="protein sequence ID" value="RDI67366.1"/>
    <property type="molecule type" value="Genomic_DNA"/>
</dbReference>
<accession>A0A370I9G0</accession>
<gene>
    <name evidence="1" type="ORF">DFR76_103437</name>
</gene>
<reference evidence="1 2" key="1">
    <citation type="submission" date="2018-07" db="EMBL/GenBank/DDBJ databases">
        <title>Genomic Encyclopedia of Type Strains, Phase IV (KMG-IV): sequencing the most valuable type-strain genomes for metagenomic binning, comparative biology and taxonomic classification.</title>
        <authorList>
            <person name="Goeker M."/>
        </authorList>
    </citation>
    <scope>NUCLEOTIDE SEQUENCE [LARGE SCALE GENOMIC DNA]</scope>
    <source>
        <strain evidence="1 2">DSM 44290</strain>
    </source>
</reference>
<dbReference type="NCBIfam" id="NF033400">
    <property type="entry name" value="thiazolyl_B"/>
    <property type="match status" value="1"/>
</dbReference>
<comment type="caution">
    <text evidence="1">The sequence shown here is derived from an EMBL/GenBank/DDBJ whole genome shotgun (WGS) entry which is preliminary data.</text>
</comment>
<dbReference type="Proteomes" id="UP000254869">
    <property type="component" value="Unassembled WGS sequence"/>
</dbReference>
<dbReference type="Pfam" id="PF19409">
    <property type="entry name" value="Thiopep_pre"/>
    <property type="match status" value="1"/>
</dbReference>
<evidence type="ECO:0000313" key="1">
    <source>
        <dbReference type="EMBL" id="RDI67366.1"/>
    </source>
</evidence>
<organism evidence="1 2">
    <name type="scientific">Nocardia pseudobrasiliensis</name>
    <dbReference type="NCBI Taxonomy" id="45979"/>
    <lineage>
        <taxon>Bacteria</taxon>
        <taxon>Bacillati</taxon>
        <taxon>Actinomycetota</taxon>
        <taxon>Actinomycetes</taxon>
        <taxon>Mycobacteriales</taxon>
        <taxon>Nocardiaceae</taxon>
        <taxon>Nocardia</taxon>
    </lineage>
</organism>
<evidence type="ECO:0000313" key="2">
    <source>
        <dbReference type="Proteomes" id="UP000254869"/>
    </source>
</evidence>
<protein>
    <submittedName>
        <fullName evidence="1">Thiazolylpeptide-type bacteriocin</fullName>
    </submittedName>
</protein>
<sequence>MGTETKELIDFSQVEIIDFADSVSMPEVGASSGWVCCSSSSSSSCC</sequence>
<dbReference type="InterPro" id="IPR023895">
    <property type="entry name" value="Thiopep_bacteriocin_prcur"/>
</dbReference>
<dbReference type="AlphaFoldDB" id="A0A370I9G0"/>
<name>A0A370I9G0_9NOCA</name>